<sequence length="340" mass="36851">MSTSIATSEITEASLASPVNEAVAQPVQEGLSATPKWLPAWLFYDAQGSRLFERITHLPEYYLTRTERAIFTGYADGIIAAAIDAYATAGGTGKGRLRLLELGAGSATKTGILLAAAVRLQDETEYLPIDVSETAMEDACASIARALTGVVVQPQVANYVTDELSIPPHDGPTLALYIGSSIGNFAPHEAVAILQNLRAQMRPGDTLLLGTDLVKDAATLISAYNDHDGVTAAFNLNVLRRINRDLRANFDLASFTHQAIWNAEQSRMEMHLQSTKEQTVRVGALRTSFQFDAGETIHTENSYKFTKDAIRNLFTQSGFQAAHQWTDEDQLFAVTVASAA</sequence>
<dbReference type="Pfam" id="PF10017">
    <property type="entry name" value="Methyltransf_33"/>
    <property type="match status" value="1"/>
</dbReference>
<reference evidence="4 5" key="1">
    <citation type="submission" date="2012-06" db="EMBL/GenBank/DDBJ databases">
        <title>Complete genome of Terriglobus roseus DSM 18391.</title>
        <authorList>
            <consortium name="US DOE Joint Genome Institute (JGI-PGF)"/>
            <person name="Lucas S."/>
            <person name="Copeland A."/>
            <person name="Lapidus A."/>
            <person name="Glavina del Rio T."/>
            <person name="Dalin E."/>
            <person name="Tice H."/>
            <person name="Bruce D."/>
            <person name="Goodwin L."/>
            <person name="Pitluck S."/>
            <person name="Peters L."/>
            <person name="Mikhailova N."/>
            <person name="Munk A.C.C."/>
            <person name="Kyrpides N."/>
            <person name="Mavromatis K."/>
            <person name="Ivanova N."/>
            <person name="Brettin T."/>
            <person name="Detter J.C."/>
            <person name="Han C."/>
            <person name="Larimer F."/>
            <person name="Land M."/>
            <person name="Hauser L."/>
            <person name="Markowitz V."/>
            <person name="Cheng J.-F."/>
            <person name="Hugenholtz P."/>
            <person name="Woyke T."/>
            <person name="Wu D."/>
            <person name="Brambilla E."/>
            <person name="Klenk H.-P."/>
            <person name="Eisen J.A."/>
        </authorList>
    </citation>
    <scope>NUCLEOTIDE SEQUENCE [LARGE SCALE GENOMIC DNA]</scope>
    <source>
        <strain evidence="5">DSM 18391 / NRRL B-41598 / KBS 63</strain>
    </source>
</reference>
<feature type="domain" description="Histidine-specific methyltransferase SAM-dependent" evidence="3">
    <location>
        <begin position="25"/>
        <end position="338"/>
    </location>
</feature>
<organism evidence="4 5">
    <name type="scientific">Terriglobus roseus (strain DSM 18391 / NRRL B-41598 / KBS 63)</name>
    <dbReference type="NCBI Taxonomy" id="926566"/>
    <lineage>
        <taxon>Bacteria</taxon>
        <taxon>Pseudomonadati</taxon>
        <taxon>Acidobacteriota</taxon>
        <taxon>Terriglobia</taxon>
        <taxon>Terriglobales</taxon>
        <taxon>Acidobacteriaceae</taxon>
        <taxon>Terriglobus</taxon>
    </lineage>
</organism>
<keyword evidence="5" id="KW-1185">Reference proteome</keyword>
<evidence type="ECO:0000313" key="5">
    <source>
        <dbReference type="Proteomes" id="UP000006056"/>
    </source>
</evidence>
<dbReference type="InterPro" id="IPR019257">
    <property type="entry name" value="MeTrfase_dom"/>
</dbReference>
<dbReference type="GO" id="GO:0032259">
    <property type="term" value="P:methylation"/>
    <property type="evidence" value="ECO:0007669"/>
    <property type="project" value="UniProtKB-KW"/>
</dbReference>
<protein>
    <submittedName>
        <fullName evidence="4">Putative methyltransferase</fullName>
    </submittedName>
</protein>
<dbReference type="SUPFAM" id="SSF53335">
    <property type="entry name" value="S-adenosyl-L-methionine-dependent methyltransferases"/>
    <property type="match status" value="1"/>
</dbReference>
<dbReference type="InterPro" id="IPR035094">
    <property type="entry name" value="EgtD"/>
</dbReference>
<dbReference type="HOGENOM" id="CLU_049766_1_0_0"/>
<dbReference type="KEGG" id="trs:Terro_0330"/>
<evidence type="ECO:0000256" key="2">
    <source>
        <dbReference type="ARBA" id="ARBA00022679"/>
    </source>
</evidence>
<dbReference type="InterPro" id="IPR029063">
    <property type="entry name" value="SAM-dependent_MTases_sf"/>
</dbReference>
<dbReference type="EMBL" id="CP003379">
    <property type="protein sequence ID" value="AFL86679.1"/>
    <property type="molecule type" value="Genomic_DNA"/>
</dbReference>
<dbReference type="GO" id="GO:0008168">
    <property type="term" value="F:methyltransferase activity"/>
    <property type="evidence" value="ECO:0007669"/>
    <property type="project" value="UniProtKB-KW"/>
</dbReference>
<dbReference type="PATRIC" id="fig|926566.3.peg.333"/>
<name>I3ZBR1_TERRK</name>
<dbReference type="Proteomes" id="UP000006056">
    <property type="component" value="Chromosome"/>
</dbReference>
<dbReference type="InterPro" id="IPR051128">
    <property type="entry name" value="EgtD_Methyltrsf_superfamily"/>
</dbReference>
<evidence type="ECO:0000256" key="1">
    <source>
        <dbReference type="ARBA" id="ARBA00022603"/>
    </source>
</evidence>
<gene>
    <name evidence="4" type="ordered locus">Terro_0330</name>
</gene>
<dbReference type="InterPro" id="IPR017804">
    <property type="entry name" value="MeTrfase_EgtD-like"/>
</dbReference>
<dbReference type="PIRSF" id="PIRSF018005">
    <property type="entry name" value="UCP018005"/>
    <property type="match status" value="1"/>
</dbReference>
<proteinExistence type="predicted"/>
<dbReference type="NCBIfam" id="TIGR03438">
    <property type="entry name" value="egtD_ergothio"/>
    <property type="match status" value="1"/>
</dbReference>
<keyword evidence="1 4" id="KW-0489">Methyltransferase</keyword>
<dbReference type="AlphaFoldDB" id="I3ZBR1"/>
<evidence type="ECO:0000313" key="4">
    <source>
        <dbReference type="EMBL" id="AFL86679.1"/>
    </source>
</evidence>
<accession>I3ZBR1</accession>
<dbReference type="Gene3D" id="3.40.50.150">
    <property type="entry name" value="Vaccinia Virus protein VP39"/>
    <property type="match status" value="1"/>
</dbReference>
<dbReference type="eggNOG" id="COG4301">
    <property type="taxonomic scope" value="Bacteria"/>
</dbReference>
<evidence type="ECO:0000259" key="3">
    <source>
        <dbReference type="Pfam" id="PF10017"/>
    </source>
</evidence>
<dbReference type="RefSeq" id="WP_014784248.1">
    <property type="nucleotide sequence ID" value="NC_018014.1"/>
</dbReference>
<keyword evidence="2 4" id="KW-0808">Transferase</keyword>
<dbReference type="PANTHER" id="PTHR43397:SF1">
    <property type="entry name" value="ERGOTHIONEINE BIOSYNTHESIS PROTEIN 1"/>
    <property type="match status" value="1"/>
</dbReference>
<dbReference type="STRING" id="926566.Terro_0330"/>
<dbReference type="PANTHER" id="PTHR43397">
    <property type="entry name" value="ERGOTHIONEINE BIOSYNTHESIS PROTEIN 1"/>
    <property type="match status" value="1"/>
</dbReference>